<dbReference type="Pfam" id="PF00125">
    <property type="entry name" value="Histone"/>
    <property type="match status" value="1"/>
</dbReference>
<sequence>MGIMMVITIMLPGSSFSLTSAGTVALREIHRYQKSTERLLRKLPFQCLLREIVQDFKTELCFQRVAIMALQEAAYLVPLFHFVEPFSLHTVRLRPGRWMTRRWRGSVRQRR</sequence>
<evidence type="ECO:0000256" key="1">
    <source>
        <dbReference type="ARBA" id="ARBA00010343"/>
    </source>
</evidence>
<reference evidence="4" key="1">
    <citation type="submission" date="2025-08" db="UniProtKB">
        <authorList>
            <consortium name="Ensembl"/>
        </authorList>
    </citation>
    <scope>IDENTIFICATION</scope>
</reference>
<protein>
    <recommendedName>
        <fullName evidence="3">Core Histone H2A/H2B/H3 domain-containing protein</fullName>
    </recommendedName>
</protein>
<dbReference type="SUPFAM" id="SSF47113">
    <property type="entry name" value="Histone-fold"/>
    <property type="match status" value="1"/>
</dbReference>
<evidence type="ECO:0000313" key="5">
    <source>
        <dbReference type="Proteomes" id="UP000264800"/>
    </source>
</evidence>
<dbReference type="Proteomes" id="UP000264800">
    <property type="component" value="Unplaced"/>
</dbReference>
<dbReference type="GO" id="GO:0003677">
    <property type="term" value="F:DNA binding"/>
    <property type="evidence" value="ECO:0007669"/>
    <property type="project" value="InterPro"/>
</dbReference>
<keyword evidence="2" id="KW-0732">Signal</keyword>
<dbReference type="PRINTS" id="PR00622">
    <property type="entry name" value="HISTONEH3"/>
</dbReference>
<dbReference type="InterPro" id="IPR000164">
    <property type="entry name" value="Histone_H3/CENP-A"/>
</dbReference>
<feature type="chain" id="PRO_5018527072" description="Core Histone H2A/H2B/H3 domain-containing protein" evidence="2">
    <location>
        <begin position="22"/>
        <end position="111"/>
    </location>
</feature>
<dbReference type="GeneTree" id="ENSGT01150000287000"/>
<dbReference type="GO" id="GO:0000786">
    <property type="term" value="C:nucleosome"/>
    <property type="evidence" value="ECO:0007669"/>
    <property type="project" value="InterPro"/>
</dbReference>
<evidence type="ECO:0000256" key="2">
    <source>
        <dbReference type="SAM" id="SignalP"/>
    </source>
</evidence>
<dbReference type="Ensembl" id="ENSKMAT00000029770.1">
    <property type="protein sequence ID" value="ENSKMAP00000029404.1"/>
    <property type="gene ID" value="ENSKMAG00000021785.1"/>
</dbReference>
<name>A0A3Q3BRP9_KRYMA</name>
<keyword evidence="5" id="KW-1185">Reference proteome</keyword>
<dbReference type="AlphaFoldDB" id="A0A3Q3BRP9"/>
<dbReference type="SMART" id="SM00428">
    <property type="entry name" value="H3"/>
    <property type="match status" value="1"/>
</dbReference>
<dbReference type="PANTHER" id="PTHR11426">
    <property type="entry name" value="HISTONE H3"/>
    <property type="match status" value="1"/>
</dbReference>
<dbReference type="Gene3D" id="1.10.20.10">
    <property type="entry name" value="Histone, subunit A"/>
    <property type="match status" value="1"/>
</dbReference>
<evidence type="ECO:0000313" key="4">
    <source>
        <dbReference type="Ensembl" id="ENSKMAP00000029404.1"/>
    </source>
</evidence>
<dbReference type="STRING" id="37003.ENSKMAP00000029404"/>
<dbReference type="GO" id="GO:0046982">
    <property type="term" value="F:protein heterodimerization activity"/>
    <property type="evidence" value="ECO:0007669"/>
    <property type="project" value="InterPro"/>
</dbReference>
<accession>A0A3Q3BRP9</accession>
<evidence type="ECO:0000259" key="3">
    <source>
        <dbReference type="Pfam" id="PF00125"/>
    </source>
</evidence>
<feature type="signal peptide" evidence="2">
    <location>
        <begin position="1"/>
        <end position="21"/>
    </location>
</feature>
<proteinExistence type="inferred from homology"/>
<comment type="similarity">
    <text evidence="1">Belongs to the histone H3 family.</text>
</comment>
<reference evidence="4" key="2">
    <citation type="submission" date="2025-09" db="UniProtKB">
        <authorList>
            <consortium name="Ensembl"/>
        </authorList>
    </citation>
    <scope>IDENTIFICATION</scope>
</reference>
<dbReference type="InterPro" id="IPR009072">
    <property type="entry name" value="Histone-fold"/>
</dbReference>
<feature type="domain" description="Core Histone H2A/H2B/H3" evidence="3">
    <location>
        <begin position="22"/>
        <end position="74"/>
    </location>
</feature>
<dbReference type="InterPro" id="IPR007125">
    <property type="entry name" value="H2A/H2B/H3"/>
</dbReference>
<organism evidence="4 5">
    <name type="scientific">Kryptolebias marmoratus</name>
    <name type="common">Mangrove killifish</name>
    <name type="synonym">Rivulus marmoratus</name>
    <dbReference type="NCBI Taxonomy" id="37003"/>
    <lineage>
        <taxon>Eukaryota</taxon>
        <taxon>Metazoa</taxon>
        <taxon>Chordata</taxon>
        <taxon>Craniata</taxon>
        <taxon>Vertebrata</taxon>
        <taxon>Euteleostomi</taxon>
        <taxon>Actinopterygii</taxon>
        <taxon>Neopterygii</taxon>
        <taxon>Teleostei</taxon>
        <taxon>Neoteleostei</taxon>
        <taxon>Acanthomorphata</taxon>
        <taxon>Ovalentaria</taxon>
        <taxon>Atherinomorphae</taxon>
        <taxon>Cyprinodontiformes</taxon>
        <taxon>Rivulidae</taxon>
        <taxon>Kryptolebias</taxon>
    </lineage>
</organism>
<dbReference type="GO" id="GO:0030527">
    <property type="term" value="F:structural constituent of chromatin"/>
    <property type="evidence" value="ECO:0007669"/>
    <property type="project" value="InterPro"/>
</dbReference>